<feature type="domain" description="Response regulatory" evidence="5">
    <location>
        <begin position="3"/>
        <end position="115"/>
    </location>
</feature>
<comment type="caution">
    <text evidence="6">The sequence shown here is derived from an EMBL/GenBank/DDBJ whole genome shotgun (WGS) entry which is preliminary data.</text>
</comment>
<dbReference type="Gene3D" id="3.40.50.2300">
    <property type="match status" value="1"/>
</dbReference>
<dbReference type="PANTHER" id="PTHR44591">
    <property type="entry name" value="STRESS RESPONSE REGULATOR PROTEIN 1"/>
    <property type="match status" value="1"/>
</dbReference>
<dbReference type="EMBL" id="JAEKJA010000001">
    <property type="protein sequence ID" value="MBJ3774098.1"/>
    <property type="molecule type" value="Genomic_DNA"/>
</dbReference>
<evidence type="ECO:0000313" key="6">
    <source>
        <dbReference type="EMBL" id="MBJ3774098.1"/>
    </source>
</evidence>
<evidence type="ECO:0000313" key="7">
    <source>
        <dbReference type="Proteomes" id="UP000609531"/>
    </source>
</evidence>
<dbReference type="InterPro" id="IPR001789">
    <property type="entry name" value="Sig_transdc_resp-reg_receiver"/>
</dbReference>
<keyword evidence="3" id="KW-0804">Transcription</keyword>
<organism evidence="6 7">
    <name type="scientific">Acuticoccus mangrovi</name>
    <dbReference type="NCBI Taxonomy" id="2796142"/>
    <lineage>
        <taxon>Bacteria</taxon>
        <taxon>Pseudomonadati</taxon>
        <taxon>Pseudomonadota</taxon>
        <taxon>Alphaproteobacteria</taxon>
        <taxon>Hyphomicrobiales</taxon>
        <taxon>Amorphaceae</taxon>
        <taxon>Acuticoccus</taxon>
    </lineage>
</organism>
<name>A0A934IKQ2_9HYPH</name>
<evidence type="ECO:0000256" key="2">
    <source>
        <dbReference type="ARBA" id="ARBA00023015"/>
    </source>
</evidence>
<evidence type="ECO:0000256" key="3">
    <source>
        <dbReference type="ARBA" id="ARBA00023163"/>
    </source>
</evidence>
<dbReference type="GO" id="GO:0000160">
    <property type="term" value="P:phosphorelay signal transduction system"/>
    <property type="evidence" value="ECO:0007669"/>
    <property type="project" value="InterPro"/>
</dbReference>
<dbReference type="AlphaFoldDB" id="A0A934IKQ2"/>
<dbReference type="InterPro" id="IPR050595">
    <property type="entry name" value="Bact_response_regulator"/>
</dbReference>
<dbReference type="CDD" id="cd17574">
    <property type="entry name" value="REC_OmpR"/>
    <property type="match status" value="1"/>
</dbReference>
<accession>A0A934IKQ2</accession>
<reference evidence="6" key="1">
    <citation type="submission" date="2020-12" db="EMBL/GenBank/DDBJ databases">
        <title>Bacterial taxonomy.</title>
        <authorList>
            <person name="Pan X."/>
        </authorList>
    </citation>
    <scope>NUCLEOTIDE SEQUENCE</scope>
    <source>
        <strain evidence="6">B2012</strain>
    </source>
</reference>
<dbReference type="SUPFAM" id="SSF52172">
    <property type="entry name" value="CheY-like"/>
    <property type="match status" value="1"/>
</dbReference>
<evidence type="ECO:0000259" key="5">
    <source>
        <dbReference type="PROSITE" id="PS50110"/>
    </source>
</evidence>
<feature type="modified residue" description="4-aspartylphosphate" evidence="4">
    <location>
        <position position="50"/>
    </location>
</feature>
<dbReference type="Pfam" id="PF00072">
    <property type="entry name" value="Response_reg"/>
    <property type="match status" value="1"/>
</dbReference>
<dbReference type="Proteomes" id="UP000609531">
    <property type="component" value="Unassembled WGS sequence"/>
</dbReference>
<dbReference type="RefSeq" id="WP_198880001.1">
    <property type="nucleotide sequence ID" value="NZ_JAEKJA010000001.1"/>
</dbReference>
<keyword evidence="2" id="KW-0805">Transcription regulation</keyword>
<keyword evidence="7" id="KW-1185">Reference proteome</keyword>
<dbReference type="PANTHER" id="PTHR44591:SF3">
    <property type="entry name" value="RESPONSE REGULATORY DOMAIN-CONTAINING PROTEIN"/>
    <property type="match status" value="1"/>
</dbReference>
<protein>
    <submittedName>
        <fullName evidence="6">Response regulator transcription factor</fullName>
    </submittedName>
</protein>
<sequence length="118" mass="12689">MARVLIVEDEPHIAEALVFLLEREGFSPIVVTDGDSAIAALEGTDLLILDVMLPGRSGFEIAAAVREMEHPPKTCVLTAKGQAADRERMNALGVDAFVTKPFSNRALMDTVRALLAEA</sequence>
<gene>
    <name evidence="6" type="ORF">JCR33_00250</name>
</gene>
<proteinExistence type="predicted"/>
<keyword evidence="1 4" id="KW-0597">Phosphoprotein</keyword>
<dbReference type="InterPro" id="IPR011006">
    <property type="entry name" value="CheY-like_superfamily"/>
</dbReference>
<dbReference type="PROSITE" id="PS50110">
    <property type="entry name" value="RESPONSE_REGULATORY"/>
    <property type="match status" value="1"/>
</dbReference>
<evidence type="ECO:0000256" key="4">
    <source>
        <dbReference type="PROSITE-ProRule" id="PRU00169"/>
    </source>
</evidence>
<dbReference type="SMART" id="SM00448">
    <property type="entry name" value="REC"/>
    <property type="match status" value="1"/>
</dbReference>
<evidence type="ECO:0000256" key="1">
    <source>
        <dbReference type="ARBA" id="ARBA00022553"/>
    </source>
</evidence>